<dbReference type="InterPro" id="IPR051425">
    <property type="entry name" value="Formin_Homology"/>
</dbReference>
<feature type="compositionally biased region" description="Pro residues" evidence="1">
    <location>
        <begin position="689"/>
        <end position="710"/>
    </location>
</feature>
<dbReference type="Proteomes" id="UP000037035">
    <property type="component" value="Unassembled WGS sequence"/>
</dbReference>
<evidence type="ECO:0000256" key="1">
    <source>
        <dbReference type="SAM" id="MobiDB-lite"/>
    </source>
</evidence>
<feature type="compositionally biased region" description="Polar residues" evidence="1">
    <location>
        <begin position="165"/>
        <end position="182"/>
    </location>
</feature>
<accession>A0A0L6VGV2</accession>
<feature type="compositionally biased region" description="Polar residues" evidence="1">
    <location>
        <begin position="679"/>
        <end position="688"/>
    </location>
</feature>
<feature type="compositionally biased region" description="Basic and acidic residues" evidence="1">
    <location>
        <begin position="233"/>
        <end position="246"/>
    </location>
</feature>
<feature type="compositionally biased region" description="Pro residues" evidence="1">
    <location>
        <begin position="649"/>
        <end position="660"/>
    </location>
</feature>
<protein>
    <submittedName>
        <fullName evidence="2">Uncharacterized protein</fullName>
    </submittedName>
</protein>
<proteinExistence type="predicted"/>
<dbReference type="AlphaFoldDB" id="A0A0L6VGV2"/>
<feature type="region of interest" description="Disordered" evidence="1">
    <location>
        <begin position="94"/>
        <end position="113"/>
    </location>
</feature>
<feature type="compositionally biased region" description="Polar residues" evidence="1">
    <location>
        <begin position="662"/>
        <end position="671"/>
    </location>
</feature>
<organism evidence="2 3">
    <name type="scientific">Puccinia sorghi</name>
    <dbReference type="NCBI Taxonomy" id="27349"/>
    <lineage>
        <taxon>Eukaryota</taxon>
        <taxon>Fungi</taxon>
        <taxon>Dikarya</taxon>
        <taxon>Basidiomycota</taxon>
        <taxon>Pucciniomycotina</taxon>
        <taxon>Pucciniomycetes</taxon>
        <taxon>Pucciniales</taxon>
        <taxon>Pucciniaceae</taxon>
        <taxon>Puccinia</taxon>
    </lineage>
</organism>
<feature type="compositionally biased region" description="Acidic residues" evidence="1">
    <location>
        <begin position="214"/>
        <end position="224"/>
    </location>
</feature>
<dbReference type="PANTHER" id="PTHR45725">
    <property type="entry name" value="FORMIN HOMOLOGY 2 FAMILY MEMBER"/>
    <property type="match status" value="1"/>
</dbReference>
<feature type="compositionally biased region" description="Basic residues" evidence="1">
    <location>
        <begin position="200"/>
        <end position="210"/>
    </location>
</feature>
<evidence type="ECO:0000313" key="3">
    <source>
        <dbReference type="Proteomes" id="UP000037035"/>
    </source>
</evidence>
<name>A0A0L6VGV2_9BASI</name>
<dbReference type="PANTHER" id="PTHR45725:SF1">
    <property type="entry name" value="DISHEVELLED ASSOCIATED ACTIVATOR OF MORPHOGENESIS, ISOFORM D"/>
    <property type="match status" value="1"/>
</dbReference>
<feature type="region of interest" description="Disordered" evidence="1">
    <location>
        <begin position="147"/>
        <end position="246"/>
    </location>
</feature>
<dbReference type="EMBL" id="LAVV01006460">
    <property type="protein sequence ID" value="KNZ59792.1"/>
    <property type="molecule type" value="Genomic_DNA"/>
</dbReference>
<feature type="region of interest" description="Disordered" evidence="1">
    <location>
        <begin position="275"/>
        <end position="295"/>
    </location>
</feature>
<evidence type="ECO:0000313" key="2">
    <source>
        <dbReference type="EMBL" id="KNZ59792.1"/>
    </source>
</evidence>
<reference evidence="2 3" key="1">
    <citation type="submission" date="2015-08" db="EMBL/GenBank/DDBJ databases">
        <title>Next Generation Sequencing and Analysis of the Genome of Puccinia sorghi L Schw, the Causal Agent of Maize Common Rust.</title>
        <authorList>
            <person name="Rochi L."/>
            <person name="Burguener G."/>
            <person name="Darino M."/>
            <person name="Turjanski A."/>
            <person name="Kreff E."/>
            <person name="Dieguez M.J."/>
            <person name="Sacco F."/>
        </authorList>
    </citation>
    <scope>NUCLEOTIDE SEQUENCE [LARGE SCALE GENOMIC DNA]</scope>
    <source>
        <strain evidence="2 3">RO10H11247</strain>
    </source>
</reference>
<feature type="region of interest" description="Disordered" evidence="1">
    <location>
        <begin position="598"/>
        <end position="726"/>
    </location>
</feature>
<dbReference type="VEuPathDB" id="FungiDB:VP01_1660g4"/>
<feature type="region of interest" description="Disordered" evidence="1">
    <location>
        <begin position="519"/>
        <end position="539"/>
    </location>
</feature>
<keyword evidence="3" id="KW-1185">Reference proteome</keyword>
<sequence length="739" mass="82880">MAPVHHFEDDKLLEEEDEAIHNEDTYFDPDDKCHTKADLHDYMYQIFPHVTVPKKLPLPQLCKMAKDCKFIAVQKKPAATLTSTVAASSRAETLAAGTGSPKQATSNKPAVVAGKRQKNYRIIDKNHPIDKAVSGSDLTALTSIAVQSNRKTSNHHVKQELGESDPNSDPNYSQSATETTSHQSEEDVLQPAPPPFRLKSSLKRTTHHVHFDKEEEDASWDAEDLPPRPKRCNHQDSLRQSVKRDQHLHTCKIQNSIWPSDSGSSLRSKRLSKNPTIIESDSDGQDNHGNSYGRHSHNITYGTSAAVDNYSYSNFNILPQPRSKIGSMKSLTWLRTAFHITAIITIWFGPQFHHVFIAVHHYLSVVIMTVQHSALIITLRLLVQLLFVTLAQHQPMIEHPKYSRLVNYHLLPPPLITLRLKPLKDLQTPPLITTLRLKRLKDLQNSLRHLPTTHLLNHINLRPNNSRLIHLGPLPILLTLCQNDSRPLLRLCLHAPFTSNYNPPAHTESNRFNYSPNPQSTHAFGKTSFGGHQQDQPDRFCYSNLHQKASQTRDNSIPLLPFWTIPTTPRQQRHQRLILFQLDLLPCQPLRQVSSAPLYNNPFAGPQQPGLPNGHQRPSPPPKQWLSNGPQQPIPPPPKRQLLNGHQQPIPPPPKYPPSPVYTDQNPTNHHNPAAFTFNPPQQTQASNPAPPPKPGPGPPPKSCPAPQPMPSQAAPNHSHGTMSTSNCKCGYLLSGFLI</sequence>
<gene>
    <name evidence="2" type="ORF">VP01_1660g4</name>
</gene>
<comment type="caution">
    <text evidence="2">The sequence shown here is derived from an EMBL/GenBank/DDBJ whole genome shotgun (WGS) entry which is preliminary data.</text>
</comment>